<keyword evidence="8" id="KW-0645">Protease</keyword>
<evidence type="ECO:0000259" key="7">
    <source>
        <dbReference type="SMART" id="SM00244"/>
    </source>
</evidence>
<keyword evidence="9" id="KW-1185">Reference proteome</keyword>
<evidence type="ECO:0000256" key="5">
    <source>
        <dbReference type="ARBA" id="ARBA00023136"/>
    </source>
</evidence>
<dbReference type="PANTHER" id="PTHR42911">
    <property type="entry name" value="MODULATOR OF FTSH PROTEASE HFLC"/>
    <property type="match status" value="1"/>
</dbReference>
<evidence type="ECO:0000256" key="3">
    <source>
        <dbReference type="ARBA" id="ARBA00022692"/>
    </source>
</evidence>
<keyword evidence="3" id="KW-0812">Transmembrane</keyword>
<proteinExistence type="inferred from homology"/>
<sequence length="290" mass="32683">MRGMTLILFLAIAGLLAAMGSVFVVNESQTAIVLNLGRVVRSGLEPGLHFKWPLVEEVRKFDQRILSLDDAPERYLTSEKKDVSVDFFVKWKIDDVATYYRAANGGNEEAARQRLTPIVKNALRNEINQRTLQEVVSAGRAELSGNFLEAVNRSAKSLGIEVVDVRIKRINLPDDSNILRTVYSRMSTERTQVANQLRAEGVEQSETIRSEADRQGRVTIAEAERDAQKLRGEGDARASEIYAEAYGQDAEFYAFYRSLEAYRNSMADGQTVMVLDPDSEFLRYFGNDKR</sequence>
<reference evidence="8 9" key="1">
    <citation type="submission" date="2019-03" db="EMBL/GenBank/DDBJ databases">
        <title>Arenimonas daejeonensis sp. nov., isolated from compost.</title>
        <authorList>
            <person name="Jeon C.O."/>
        </authorList>
    </citation>
    <scope>NUCLEOTIDE SEQUENCE [LARGE SCALE GENOMIC DNA]</scope>
    <source>
        <strain evidence="8 9">R29</strain>
    </source>
</reference>
<dbReference type="EMBL" id="SMDR01000001">
    <property type="protein sequence ID" value="TNJ35173.1"/>
    <property type="molecule type" value="Genomic_DNA"/>
</dbReference>
<organism evidence="8 9">
    <name type="scientific">Arenimonas terrae</name>
    <dbReference type="NCBI Taxonomy" id="2546226"/>
    <lineage>
        <taxon>Bacteria</taxon>
        <taxon>Pseudomonadati</taxon>
        <taxon>Pseudomonadota</taxon>
        <taxon>Gammaproteobacteria</taxon>
        <taxon>Lysobacterales</taxon>
        <taxon>Lysobacteraceae</taxon>
        <taxon>Arenimonas</taxon>
    </lineage>
</organism>
<dbReference type="InterPro" id="IPR036013">
    <property type="entry name" value="Band_7/SPFH_dom_sf"/>
</dbReference>
<comment type="similarity">
    <text evidence="2 6">Belongs to the band 7/mec-2 family. HflC subfamily.</text>
</comment>
<dbReference type="AlphaFoldDB" id="A0A5C4RUZ8"/>
<dbReference type="SMART" id="SM00244">
    <property type="entry name" value="PHB"/>
    <property type="match status" value="1"/>
</dbReference>
<dbReference type="GO" id="GO:0006508">
    <property type="term" value="P:proteolysis"/>
    <property type="evidence" value="ECO:0007669"/>
    <property type="project" value="UniProtKB-KW"/>
</dbReference>
<evidence type="ECO:0000313" key="9">
    <source>
        <dbReference type="Proteomes" id="UP000305760"/>
    </source>
</evidence>
<comment type="function">
    <text evidence="6">HflC and HflK could regulate a protease.</text>
</comment>
<comment type="caution">
    <text evidence="8">The sequence shown here is derived from an EMBL/GenBank/DDBJ whole genome shotgun (WGS) entry which is preliminary data.</text>
</comment>
<gene>
    <name evidence="8" type="primary">hflC</name>
    <name evidence="8" type="ORF">E1B00_05275</name>
</gene>
<keyword evidence="5" id="KW-0472">Membrane</keyword>
<dbReference type="GO" id="GO:0008233">
    <property type="term" value="F:peptidase activity"/>
    <property type="evidence" value="ECO:0007669"/>
    <property type="project" value="UniProtKB-KW"/>
</dbReference>
<protein>
    <recommendedName>
        <fullName evidence="6">Protein HflC</fullName>
    </recommendedName>
</protein>
<feature type="domain" description="Band 7" evidence="7">
    <location>
        <begin position="20"/>
        <end position="186"/>
    </location>
</feature>
<dbReference type="NCBIfam" id="TIGR01932">
    <property type="entry name" value="hflC"/>
    <property type="match status" value="1"/>
</dbReference>
<dbReference type="InterPro" id="IPR001107">
    <property type="entry name" value="Band_7"/>
</dbReference>
<name>A0A5C4RUZ8_9GAMM</name>
<evidence type="ECO:0000256" key="2">
    <source>
        <dbReference type="ARBA" id="ARBA00007862"/>
    </source>
</evidence>
<dbReference type="Pfam" id="PF01145">
    <property type="entry name" value="Band_7"/>
    <property type="match status" value="1"/>
</dbReference>
<dbReference type="CDD" id="cd03405">
    <property type="entry name" value="SPFH_HflC"/>
    <property type="match status" value="1"/>
</dbReference>
<keyword evidence="8" id="KW-0378">Hydrolase</keyword>
<dbReference type="PIRSF" id="PIRSF005651">
    <property type="entry name" value="HflC"/>
    <property type="match status" value="1"/>
</dbReference>
<accession>A0A5C4RUZ8</accession>
<evidence type="ECO:0000256" key="6">
    <source>
        <dbReference type="PIRNR" id="PIRNR005651"/>
    </source>
</evidence>
<dbReference type="Proteomes" id="UP000305760">
    <property type="component" value="Unassembled WGS sequence"/>
</dbReference>
<evidence type="ECO:0000256" key="4">
    <source>
        <dbReference type="ARBA" id="ARBA00022989"/>
    </source>
</evidence>
<evidence type="ECO:0000313" key="8">
    <source>
        <dbReference type="EMBL" id="TNJ35173.1"/>
    </source>
</evidence>
<dbReference type="SUPFAM" id="SSF117892">
    <property type="entry name" value="Band 7/SPFH domain"/>
    <property type="match status" value="1"/>
</dbReference>
<dbReference type="OrthoDB" id="9812991at2"/>
<dbReference type="PANTHER" id="PTHR42911:SF1">
    <property type="entry name" value="MODULATOR OF FTSH PROTEASE HFLC"/>
    <property type="match status" value="1"/>
</dbReference>
<dbReference type="InterPro" id="IPR010200">
    <property type="entry name" value="HflC"/>
</dbReference>
<comment type="subcellular location">
    <subcellularLocation>
        <location evidence="1">Membrane</location>
        <topology evidence="1">Single-pass membrane protein</topology>
    </subcellularLocation>
</comment>
<evidence type="ECO:0000256" key="1">
    <source>
        <dbReference type="ARBA" id="ARBA00004167"/>
    </source>
</evidence>
<dbReference type="Gene3D" id="3.30.479.30">
    <property type="entry name" value="Band 7 domain"/>
    <property type="match status" value="1"/>
</dbReference>
<dbReference type="GO" id="GO:0016020">
    <property type="term" value="C:membrane"/>
    <property type="evidence" value="ECO:0007669"/>
    <property type="project" value="UniProtKB-SubCell"/>
</dbReference>
<keyword evidence="4" id="KW-1133">Transmembrane helix</keyword>